<dbReference type="EMBL" id="JBBWWR010000014">
    <property type="protein sequence ID" value="KAK8953085.1"/>
    <property type="molecule type" value="Genomic_DNA"/>
</dbReference>
<evidence type="ECO:0000313" key="2">
    <source>
        <dbReference type="Proteomes" id="UP001412067"/>
    </source>
</evidence>
<reference evidence="1 2" key="1">
    <citation type="journal article" date="2022" name="Nat. Plants">
        <title>Genomes of leafy and leafless Platanthera orchids illuminate the evolution of mycoheterotrophy.</title>
        <authorList>
            <person name="Li M.H."/>
            <person name="Liu K.W."/>
            <person name="Li Z."/>
            <person name="Lu H.C."/>
            <person name="Ye Q.L."/>
            <person name="Zhang D."/>
            <person name="Wang J.Y."/>
            <person name="Li Y.F."/>
            <person name="Zhong Z.M."/>
            <person name="Liu X."/>
            <person name="Yu X."/>
            <person name="Liu D.K."/>
            <person name="Tu X.D."/>
            <person name="Liu B."/>
            <person name="Hao Y."/>
            <person name="Liao X.Y."/>
            <person name="Jiang Y.T."/>
            <person name="Sun W.H."/>
            <person name="Chen J."/>
            <person name="Chen Y.Q."/>
            <person name="Ai Y."/>
            <person name="Zhai J.W."/>
            <person name="Wu S.S."/>
            <person name="Zhou Z."/>
            <person name="Hsiao Y.Y."/>
            <person name="Wu W.L."/>
            <person name="Chen Y.Y."/>
            <person name="Lin Y.F."/>
            <person name="Hsu J.L."/>
            <person name="Li C.Y."/>
            <person name="Wang Z.W."/>
            <person name="Zhao X."/>
            <person name="Zhong W.Y."/>
            <person name="Ma X.K."/>
            <person name="Ma L."/>
            <person name="Huang J."/>
            <person name="Chen G.Z."/>
            <person name="Huang M.Z."/>
            <person name="Huang L."/>
            <person name="Peng D.H."/>
            <person name="Luo Y.B."/>
            <person name="Zou S.Q."/>
            <person name="Chen S.P."/>
            <person name="Lan S."/>
            <person name="Tsai W.C."/>
            <person name="Van de Peer Y."/>
            <person name="Liu Z.J."/>
        </authorList>
    </citation>
    <scope>NUCLEOTIDE SEQUENCE [LARGE SCALE GENOMIC DNA]</scope>
    <source>
        <strain evidence="1">Lor288</strain>
    </source>
</reference>
<name>A0ABR2LW45_9ASPA</name>
<organism evidence="1 2">
    <name type="scientific">Platanthera guangdongensis</name>
    <dbReference type="NCBI Taxonomy" id="2320717"/>
    <lineage>
        <taxon>Eukaryota</taxon>
        <taxon>Viridiplantae</taxon>
        <taxon>Streptophyta</taxon>
        <taxon>Embryophyta</taxon>
        <taxon>Tracheophyta</taxon>
        <taxon>Spermatophyta</taxon>
        <taxon>Magnoliopsida</taxon>
        <taxon>Liliopsida</taxon>
        <taxon>Asparagales</taxon>
        <taxon>Orchidaceae</taxon>
        <taxon>Orchidoideae</taxon>
        <taxon>Orchideae</taxon>
        <taxon>Orchidinae</taxon>
        <taxon>Platanthera</taxon>
    </lineage>
</organism>
<sequence>MEGKGKRKPLSIANQICSLRSTIVLLLRHWNMEMHKIVSHLDSNHAMIPFFWKDLLLAVTLTSDLHNNAHLLPQ</sequence>
<evidence type="ECO:0000313" key="1">
    <source>
        <dbReference type="EMBL" id="KAK8953085.1"/>
    </source>
</evidence>
<gene>
    <name evidence="1" type="ORF">KSP40_PGU001014</name>
</gene>
<comment type="caution">
    <text evidence="1">The sequence shown here is derived from an EMBL/GenBank/DDBJ whole genome shotgun (WGS) entry which is preliminary data.</text>
</comment>
<protein>
    <submittedName>
        <fullName evidence="1">Uncharacterized protein</fullName>
    </submittedName>
</protein>
<keyword evidence="2" id="KW-1185">Reference proteome</keyword>
<proteinExistence type="predicted"/>
<dbReference type="Proteomes" id="UP001412067">
    <property type="component" value="Unassembled WGS sequence"/>
</dbReference>
<accession>A0ABR2LW45</accession>